<dbReference type="Gene3D" id="4.10.410.40">
    <property type="match status" value="1"/>
</dbReference>
<reference evidence="2" key="1">
    <citation type="submission" date="2017-01" db="EMBL/GenBank/DDBJ databases">
        <authorList>
            <person name="Varghese N."/>
            <person name="Submissions S."/>
        </authorList>
    </citation>
    <scope>NUCLEOTIDE SEQUENCE [LARGE SCALE GENOMIC DNA]</scope>
    <source>
        <strain evidence="2">DSM 21768</strain>
    </source>
</reference>
<protein>
    <recommendedName>
        <fullName evidence="3">Phage tail tube protein, TTP</fullName>
    </recommendedName>
</protein>
<dbReference type="AlphaFoldDB" id="A0A1N7G4E8"/>
<sequence length="142" mass="15895">MAKNVANLVDSFYQLFVSADGNTFSKVEHLQKCGVPSEEKVMDEVTATDDERTVKAVVNFKEESEIEFEFVVDPQDTAQQLIQTAFDEGGELYFQLKFVKAAAESRQFKGMVSKLSLDNEDIKKKLRKTATISITGDVTKIS</sequence>
<evidence type="ECO:0008006" key="3">
    <source>
        <dbReference type="Google" id="ProtNLM"/>
    </source>
</evidence>
<dbReference type="RefSeq" id="WP_076556112.1">
    <property type="nucleotide sequence ID" value="NZ_FTNU01000023.1"/>
</dbReference>
<gene>
    <name evidence="1" type="ORF">SAMN02745664_12317</name>
</gene>
<organism evidence="1 2">
    <name type="scientific">Moraxella cuniculi DSM 21768</name>
    <dbReference type="NCBI Taxonomy" id="1122245"/>
    <lineage>
        <taxon>Bacteria</taxon>
        <taxon>Pseudomonadati</taxon>
        <taxon>Pseudomonadota</taxon>
        <taxon>Gammaproteobacteria</taxon>
        <taxon>Moraxellales</taxon>
        <taxon>Moraxellaceae</taxon>
        <taxon>Moraxella</taxon>
    </lineage>
</organism>
<evidence type="ECO:0000313" key="1">
    <source>
        <dbReference type="EMBL" id="SIS07394.1"/>
    </source>
</evidence>
<keyword evidence="2" id="KW-1185">Reference proteome</keyword>
<proteinExistence type="predicted"/>
<accession>A0A1N7G4E8</accession>
<name>A0A1N7G4E8_9GAMM</name>
<evidence type="ECO:0000313" key="2">
    <source>
        <dbReference type="Proteomes" id="UP000187495"/>
    </source>
</evidence>
<dbReference type="STRING" id="34061.B0189_09710"/>
<dbReference type="Proteomes" id="UP000187495">
    <property type="component" value="Unassembled WGS sequence"/>
</dbReference>
<dbReference type="EMBL" id="FTNU01000023">
    <property type="protein sequence ID" value="SIS07394.1"/>
    <property type="molecule type" value="Genomic_DNA"/>
</dbReference>